<dbReference type="OrthoDB" id="10254930at2759"/>
<dbReference type="SUPFAM" id="SSF52047">
    <property type="entry name" value="RNI-like"/>
    <property type="match status" value="1"/>
</dbReference>
<evidence type="ECO:0000313" key="1">
    <source>
        <dbReference type="EMBL" id="KNE64495.1"/>
    </source>
</evidence>
<dbReference type="Gene3D" id="3.80.10.10">
    <property type="entry name" value="Ribonuclease Inhibitor"/>
    <property type="match status" value="1"/>
</dbReference>
<proteinExistence type="predicted"/>
<dbReference type="AlphaFoldDB" id="A0A0L0SQ80"/>
<dbReference type="EMBL" id="GG745344">
    <property type="protein sequence ID" value="KNE64495.1"/>
    <property type="molecule type" value="Genomic_DNA"/>
</dbReference>
<name>A0A0L0SQ80_ALLM3</name>
<protein>
    <recommendedName>
        <fullName evidence="3">F-box domain-containing protein</fullName>
    </recommendedName>
</protein>
<dbReference type="VEuPathDB" id="FungiDB:AMAG_09510"/>
<evidence type="ECO:0008006" key="3">
    <source>
        <dbReference type="Google" id="ProtNLM"/>
    </source>
</evidence>
<reference evidence="2" key="2">
    <citation type="submission" date="2009-11" db="EMBL/GenBank/DDBJ databases">
        <title>The Genome Sequence of Allomyces macrogynus strain ATCC 38327.</title>
        <authorList>
            <consortium name="The Broad Institute Genome Sequencing Platform"/>
            <person name="Russ C."/>
            <person name="Cuomo C."/>
            <person name="Shea T."/>
            <person name="Young S.K."/>
            <person name="Zeng Q."/>
            <person name="Koehrsen M."/>
            <person name="Haas B."/>
            <person name="Borodovsky M."/>
            <person name="Guigo R."/>
            <person name="Alvarado L."/>
            <person name="Berlin A."/>
            <person name="Borenstein D."/>
            <person name="Chen Z."/>
            <person name="Engels R."/>
            <person name="Freedman E."/>
            <person name="Gellesch M."/>
            <person name="Goldberg J."/>
            <person name="Griggs A."/>
            <person name="Gujja S."/>
            <person name="Heiman D."/>
            <person name="Hepburn T."/>
            <person name="Howarth C."/>
            <person name="Jen D."/>
            <person name="Larson L."/>
            <person name="Lewis B."/>
            <person name="Mehta T."/>
            <person name="Park D."/>
            <person name="Pearson M."/>
            <person name="Roberts A."/>
            <person name="Saif S."/>
            <person name="Shenoy N."/>
            <person name="Sisk P."/>
            <person name="Stolte C."/>
            <person name="Sykes S."/>
            <person name="Walk T."/>
            <person name="White J."/>
            <person name="Yandava C."/>
            <person name="Burger G."/>
            <person name="Gray M.W."/>
            <person name="Holland P.W.H."/>
            <person name="King N."/>
            <person name="Lang F.B.F."/>
            <person name="Roger A.J."/>
            <person name="Ruiz-Trillo I."/>
            <person name="Lander E."/>
            <person name="Nusbaum C."/>
        </authorList>
    </citation>
    <scope>NUCLEOTIDE SEQUENCE [LARGE SCALE GENOMIC DNA]</scope>
    <source>
        <strain evidence="2">ATCC 38327</strain>
    </source>
</reference>
<dbReference type="InterPro" id="IPR032675">
    <property type="entry name" value="LRR_dom_sf"/>
</dbReference>
<dbReference type="Proteomes" id="UP000054350">
    <property type="component" value="Unassembled WGS sequence"/>
</dbReference>
<evidence type="ECO:0000313" key="2">
    <source>
        <dbReference type="Proteomes" id="UP000054350"/>
    </source>
</evidence>
<accession>A0A0L0SQ80</accession>
<sequence length="577" mass="63543">MMTTPTLTLHELPSDVLNVVCAWVNVKDREALVHFALAAPSIFAPAILATLRAPAASELPVRDLSEFGAEIVSSPAGDSFAFARPSGRYQAGSFATQVNADGTAVLDSTHHFQYFLLLPQRDVNRVLLSRGINTQPSPVASVTWSLVPIRGHSLLHYTTQLWITDPSRWRIPPLCRSLRIVGHAVNGVRVQASIPDTVSSLALDVCSLQMLSENKSFFGTLPRALRSLSIEVVGHFPDYCSALVPLLQHVPNSLCKLKIHLHGFDLAWPPCVPWLVKALPSLSHLESCTLLASSNPARLMDVVHALPCCPRLRHLALCVSVYDEVEYAECEQLAQILPPGLDRLQFDVNQSDRHDQDALVRPLKFALPPARLDLAVTIPDWHLEMGRTLPLAPTLTRLSLSTQSQGTAVLFDVIARLPRTLTTLILVAWQLHNTGVLAHLARHMPPRLQSLQLQRCDVAASDLADLVDHWPQSLTHLDLNLCDFDTLPIPLPPRLRALNLSCNDLDADVAPTWIVALPLTLRSLDLGLTNVVEELAPHLLAHLPPRSPHERIALGVRGKEISRDVLLQLKAAFFLLL</sequence>
<gene>
    <name evidence="1" type="ORF">AMAG_09510</name>
</gene>
<reference evidence="1 2" key="1">
    <citation type="submission" date="2009-11" db="EMBL/GenBank/DDBJ databases">
        <title>Annotation of Allomyces macrogynus ATCC 38327.</title>
        <authorList>
            <consortium name="The Broad Institute Genome Sequencing Platform"/>
            <person name="Russ C."/>
            <person name="Cuomo C."/>
            <person name="Burger G."/>
            <person name="Gray M.W."/>
            <person name="Holland P.W.H."/>
            <person name="King N."/>
            <person name="Lang F.B.F."/>
            <person name="Roger A.J."/>
            <person name="Ruiz-Trillo I."/>
            <person name="Young S.K."/>
            <person name="Zeng Q."/>
            <person name="Gargeya S."/>
            <person name="Fitzgerald M."/>
            <person name="Haas B."/>
            <person name="Abouelleil A."/>
            <person name="Alvarado L."/>
            <person name="Arachchi H.M."/>
            <person name="Berlin A."/>
            <person name="Chapman S.B."/>
            <person name="Gearin G."/>
            <person name="Goldberg J."/>
            <person name="Griggs A."/>
            <person name="Gujja S."/>
            <person name="Hansen M."/>
            <person name="Heiman D."/>
            <person name="Howarth C."/>
            <person name="Larimer J."/>
            <person name="Lui A."/>
            <person name="MacDonald P.J.P."/>
            <person name="McCowen C."/>
            <person name="Montmayeur A."/>
            <person name="Murphy C."/>
            <person name="Neiman D."/>
            <person name="Pearson M."/>
            <person name="Priest M."/>
            <person name="Roberts A."/>
            <person name="Saif S."/>
            <person name="Shea T."/>
            <person name="Sisk P."/>
            <person name="Stolte C."/>
            <person name="Sykes S."/>
            <person name="Wortman J."/>
            <person name="Nusbaum C."/>
            <person name="Birren B."/>
        </authorList>
    </citation>
    <scope>NUCLEOTIDE SEQUENCE [LARGE SCALE GENOMIC DNA]</scope>
    <source>
        <strain evidence="1 2">ATCC 38327</strain>
    </source>
</reference>
<keyword evidence="2" id="KW-1185">Reference proteome</keyword>
<organism evidence="1 2">
    <name type="scientific">Allomyces macrogynus (strain ATCC 38327)</name>
    <name type="common">Allomyces javanicus var. macrogynus</name>
    <dbReference type="NCBI Taxonomy" id="578462"/>
    <lineage>
        <taxon>Eukaryota</taxon>
        <taxon>Fungi</taxon>
        <taxon>Fungi incertae sedis</taxon>
        <taxon>Blastocladiomycota</taxon>
        <taxon>Blastocladiomycetes</taxon>
        <taxon>Blastocladiales</taxon>
        <taxon>Blastocladiaceae</taxon>
        <taxon>Allomyces</taxon>
    </lineage>
</organism>